<dbReference type="Pfam" id="PF08031">
    <property type="entry name" value="BBE"/>
    <property type="match status" value="1"/>
</dbReference>
<protein>
    <recommendedName>
        <fullName evidence="7">FAD-binding PCMH-type domain-containing protein</fullName>
    </recommendedName>
</protein>
<keyword evidence="6" id="KW-0732">Signal</keyword>
<reference evidence="8 9" key="1">
    <citation type="submission" date="2019-02" db="EMBL/GenBank/DDBJ databases">
        <title>Genome sequencing of the rare red list fungi Phellinidium pouzarii.</title>
        <authorList>
            <person name="Buettner E."/>
            <person name="Kellner H."/>
        </authorList>
    </citation>
    <scope>NUCLEOTIDE SEQUENCE [LARGE SCALE GENOMIC DNA]</scope>
    <source>
        <strain evidence="8 9">DSM 108285</strain>
    </source>
</reference>
<dbReference type="EMBL" id="SGPK01000193">
    <property type="protein sequence ID" value="THH06478.1"/>
    <property type="molecule type" value="Genomic_DNA"/>
</dbReference>
<dbReference type="Proteomes" id="UP000308199">
    <property type="component" value="Unassembled WGS sequence"/>
</dbReference>
<dbReference type="OrthoDB" id="9983560at2759"/>
<name>A0A4S4L6Q0_9AGAM</name>
<evidence type="ECO:0000256" key="6">
    <source>
        <dbReference type="SAM" id="SignalP"/>
    </source>
</evidence>
<dbReference type="SUPFAM" id="SSF56176">
    <property type="entry name" value="FAD-binding/transporter-associated domain-like"/>
    <property type="match status" value="1"/>
</dbReference>
<dbReference type="GO" id="GO:0016491">
    <property type="term" value="F:oxidoreductase activity"/>
    <property type="evidence" value="ECO:0007669"/>
    <property type="project" value="UniProtKB-KW"/>
</dbReference>
<gene>
    <name evidence="8" type="ORF">EW145_g4059</name>
</gene>
<accession>A0A4S4L6Q0</accession>
<evidence type="ECO:0000256" key="2">
    <source>
        <dbReference type="ARBA" id="ARBA00005466"/>
    </source>
</evidence>
<comment type="caution">
    <text evidence="8">The sequence shown here is derived from an EMBL/GenBank/DDBJ whole genome shotgun (WGS) entry which is preliminary data.</text>
</comment>
<organism evidence="8 9">
    <name type="scientific">Phellinidium pouzarii</name>
    <dbReference type="NCBI Taxonomy" id="167371"/>
    <lineage>
        <taxon>Eukaryota</taxon>
        <taxon>Fungi</taxon>
        <taxon>Dikarya</taxon>
        <taxon>Basidiomycota</taxon>
        <taxon>Agaricomycotina</taxon>
        <taxon>Agaricomycetes</taxon>
        <taxon>Hymenochaetales</taxon>
        <taxon>Hymenochaetaceae</taxon>
        <taxon>Phellinidium</taxon>
    </lineage>
</organism>
<dbReference type="GO" id="GO:0071949">
    <property type="term" value="F:FAD binding"/>
    <property type="evidence" value="ECO:0007669"/>
    <property type="project" value="InterPro"/>
</dbReference>
<dbReference type="PANTHER" id="PTHR42973">
    <property type="entry name" value="BINDING OXIDOREDUCTASE, PUTATIVE (AFU_ORTHOLOGUE AFUA_1G17690)-RELATED"/>
    <property type="match status" value="1"/>
</dbReference>
<evidence type="ECO:0000313" key="9">
    <source>
        <dbReference type="Proteomes" id="UP000308199"/>
    </source>
</evidence>
<dbReference type="InterPro" id="IPR016166">
    <property type="entry name" value="FAD-bd_PCMH"/>
</dbReference>
<proteinExistence type="inferred from homology"/>
<feature type="domain" description="FAD-binding PCMH-type" evidence="7">
    <location>
        <begin position="131"/>
        <end position="313"/>
    </location>
</feature>
<evidence type="ECO:0000313" key="8">
    <source>
        <dbReference type="EMBL" id="THH06478.1"/>
    </source>
</evidence>
<comment type="cofactor">
    <cofactor evidence="1">
        <name>FAD</name>
        <dbReference type="ChEBI" id="CHEBI:57692"/>
    </cofactor>
</comment>
<comment type="similarity">
    <text evidence="2">Belongs to the oxygen-dependent FAD-linked oxidoreductase family.</text>
</comment>
<keyword evidence="3" id="KW-0285">Flavoprotein</keyword>
<feature type="chain" id="PRO_5020410770" description="FAD-binding PCMH-type domain-containing protein" evidence="6">
    <location>
        <begin position="19"/>
        <end position="595"/>
    </location>
</feature>
<dbReference type="InterPro" id="IPR012951">
    <property type="entry name" value="BBE"/>
</dbReference>
<dbReference type="PROSITE" id="PS51387">
    <property type="entry name" value="FAD_PCMH"/>
    <property type="match status" value="1"/>
</dbReference>
<keyword evidence="5" id="KW-0560">Oxidoreductase</keyword>
<evidence type="ECO:0000256" key="3">
    <source>
        <dbReference type="ARBA" id="ARBA00022630"/>
    </source>
</evidence>
<dbReference type="InterPro" id="IPR050416">
    <property type="entry name" value="FAD-linked_Oxidoreductase"/>
</dbReference>
<dbReference type="Gene3D" id="3.30.465.10">
    <property type="match status" value="2"/>
</dbReference>
<keyword evidence="9" id="KW-1185">Reference proteome</keyword>
<keyword evidence="4" id="KW-0274">FAD</keyword>
<dbReference type="AlphaFoldDB" id="A0A4S4L6Q0"/>
<dbReference type="InterPro" id="IPR016169">
    <property type="entry name" value="FAD-bd_PCMH_sub2"/>
</dbReference>
<sequence length="595" mass="65460">MRTSRVLSILASAELSVAFTAFASDWQALNVSVNGQLFQGTPFARPCFPDAVGTGGMFDQEQCTLVQNNYTTRDLRILEFGAPNGKLVKSDFKSVCSIRLSPTIHWRSIVEPATKEAFLMLMYATSKALARTSFLFNWFFQKIDVQSANDIIAAFNFSRKTGVPLVVKNTGHDYKGRSSGPATLGIWTHNFQNLSFSSTFVPEGCPSFSPQPAVTLGAGVKHIDLFNFAEANNLTLPGGTDPTVGAAGGYFQWTERYVSPYAHELLQVEVVVPSGEILIANECQNSDLFFALRGGGGGTFGVVLSVTEKAFPQTTFPTIQAAIQNTPENQRLFMAFMAENMVDYALQGWGGFLAPSLGCILTNPTMNLSAAEASLQNMKTFVEGHLNGTFVAVLEPSWLGFFTTFIEPTDVYSLQRALQPVGLPYAVASRLIPKANFATNESRTELIDTLFPIFDTVQQSLIFSVAPFMFAANGGNTSVTSINPIWYDSLWHVTASMFWNFNTTLVERIGNYTLLSKTMDTLRAITPGAGAYQNEADVYEPNHIESFWGSNYPKLFAIKQKYDPEGLLDCWHCVGSKGQLNPRFKCYIPENLIRG</sequence>
<evidence type="ECO:0000256" key="5">
    <source>
        <dbReference type="ARBA" id="ARBA00023002"/>
    </source>
</evidence>
<evidence type="ECO:0000256" key="1">
    <source>
        <dbReference type="ARBA" id="ARBA00001974"/>
    </source>
</evidence>
<dbReference type="InterPro" id="IPR036318">
    <property type="entry name" value="FAD-bd_PCMH-like_sf"/>
</dbReference>
<evidence type="ECO:0000256" key="4">
    <source>
        <dbReference type="ARBA" id="ARBA00022827"/>
    </source>
</evidence>
<feature type="signal peptide" evidence="6">
    <location>
        <begin position="1"/>
        <end position="18"/>
    </location>
</feature>
<evidence type="ECO:0000259" key="7">
    <source>
        <dbReference type="PROSITE" id="PS51387"/>
    </source>
</evidence>
<dbReference type="PANTHER" id="PTHR42973:SF39">
    <property type="entry name" value="FAD-BINDING PCMH-TYPE DOMAIN-CONTAINING PROTEIN"/>
    <property type="match status" value="1"/>
</dbReference>